<proteinExistence type="predicted"/>
<evidence type="ECO:0000313" key="2">
    <source>
        <dbReference type="Proteomes" id="UP001417504"/>
    </source>
</evidence>
<evidence type="ECO:0000313" key="1">
    <source>
        <dbReference type="EMBL" id="KAK9137601.1"/>
    </source>
</evidence>
<comment type="caution">
    <text evidence="1">The sequence shown here is derived from an EMBL/GenBank/DDBJ whole genome shotgun (WGS) entry which is preliminary data.</text>
</comment>
<name>A0AAP0JP17_9MAGN</name>
<dbReference type="Proteomes" id="UP001417504">
    <property type="component" value="Unassembled WGS sequence"/>
</dbReference>
<protein>
    <submittedName>
        <fullName evidence="1">Uncharacterized protein</fullName>
    </submittedName>
</protein>
<reference evidence="1 2" key="1">
    <citation type="submission" date="2024-01" db="EMBL/GenBank/DDBJ databases">
        <title>Genome assemblies of Stephania.</title>
        <authorList>
            <person name="Yang L."/>
        </authorList>
    </citation>
    <scope>NUCLEOTIDE SEQUENCE [LARGE SCALE GENOMIC DNA]</scope>
    <source>
        <strain evidence="1">QJT</strain>
        <tissue evidence="1">Leaf</tissue>
    </source>
</reference>
<organism evidence="1 2">
    <name type="scientific">Stephania japonica</name>
    <dbReference type="NCBI Taxonomy" id="461633"/>
    <lineage>
        <taxon>Eukaryota</taxon>
        <taxon>Viridiplantae</taxon>
        <taxon>Streptophyta</taxon>
        <taxon>Embryophyta</taxon>
        <taxon>Tracheophyta</taxon>
        <taxon>Spermatophyta</taxon>
        <taxon>Magnoliopsida</taxon>
        <taxon>Ranunculales</taxon>
        <taxon>Menispermaceae</taxon>
        <taxon>Menispermoideae</taxon>
        <taxon>Cissampelideae</taxon>
        <taxon>Stephania</taxon>
    </lineage>
</organism>
<gene>
    <name evidence="1" type="ORF">Sjap_008195</name>
</gene>
<dbReference type="EMBL" id="JBBNAE010000003">
    <property type="protein sequence ID" value="KAK9137601.1"/>
    <property type="molecule type" value="Genomic_DNA"/>
</dbReference>
<dbReference type="AlphaFoldDB" id="A0AAP0JP17"/>
<accession>A0AAP0JP17</accession>
<keyword evidence="2" id="KW-1185">Reference proteome</keyword>
<sequence length="213" mass="24384">MPNAVWRSSLSPKKSPVLAGALKASRASRAVPRIPTVQNWFLHFKHYNNNINHHTLNTKTNPITVEVCDFCREYFHPTYACPYHPSTTQQHLQEDVQHINSRLLNSESQVTTTLTLIDEEELSLQPIFNSEETVNAATLESVKFDEFSIMDEYLSEPEETLDVSLHEQGIIIAQSTYDEVEQDIEVVSERPEELQKESREDQPLVLVKPPTLL</sequence>